<dbReference type="AlphaFoldDB" id="A0A0F9C5W5"/>
<comment type="similarity">
    <text evidence="1">Belongs to the short-chain dehydrogenases/reductases (SDR) family.</text>
</comment>
<dbReference type="InterPro" id="IPR036291">
    <property type="entry name" value="NAD(P)-bd_dom_sf"/>
</dbReference>
<gene>
    <name evidence="3" type="ORF">LCGC14_2442990</name>
</gene>
<proteinExistence type="inferred from homology"/>
<evidence type="ECO:0000256" key="2">
    <source>
        <dbReference type="ARBA" id="ARBA00023002"/>
    </source>
</evidence>
<dbReference type="GO" id="GO:0016491">
    <property type="term" value="F:oxidoreductase activity"/>
    <property type="evidence" value="ECO:0007669"/>
    <property type="project" value="UniProtKB-KW"/>
</dbReference>
<dbReference type="PRINTS" id="PR00081">
    <property type="entry name" value="GDHRDH"/>
</dbReference>
<sequence length="114" mass="12063">MELRDKRILVTGGSDGIGRHICLKLAETGARLAILGRDETRLQAVAEACKAAGASEAIGLTCDLQDPLAIDQTAAQVVERFGGLDILINNAGIWHKAGPLDTIAREMLQATVQT</sequence>
<feature type="non-terminal residue" evidence="3">
    <location>
        <position position="114"/>
    </location>
</feature>
<dbReference type="Gene3D" id="3.40.50.720">
    <property type="entry name" value="NAD(P)-binding Rossmann-like Domain"/>
    <property type="match status" value="1"/>
</dbReference>
<organism evidence="3">
    <name type="scientific">marine sediment metagenome</name>
    <dbReference type="NCBI Taxonomy" id="412755"/>
    <lineage>
        <taxon>unclassified sequences</taxon>
        <taxon>metagenomes</taxon>
        <taxon>ecological metagenomes</taxon>
    </lineage>
</organism>
<dbReference type="Pfam" id="PF00106">
    <property type="entry name" value="adh_short"/>
    <property type="match status" value="1"/>
</dbReference>
<dbReference type="InterPro" id="IPR002347">
    <property type="entry name" value="SDR_fam"/>
</dbReference>
<comment type="caution">
    <text evidence="3">The sequence shown here is derived from an EMBL/GenBank/DDBJ whole genome shotgun (WGS) entry which is preliminary data.</text>
</comment>
<protein>
    <submittedName>
        <fullName evidence="3">Uncharacterized protein</fullName>
    </submittedName>
</protein>
<keyword evidence="2" id="KW-0560">Oxidoreductase</keyword>
<dbReference type="PANTHER" id="PTHR44196:SF1">
    <property type="entry name" value="DEHYDROGENASE_REDUCTASE SDR FAMILY MEMBER 7B"/>
    <property type="match status" value="1"/>
</dbReference>
<dbReference type="GO" id="GO:0016020">
    <property type="term" value="C:membrane"/>
    <property type="evidence" value="ECO:0007669"/>
    <property type="project" value="TreeGrafter"/>
</dbReference>
<dbReference type="SUPFAM" id="SSF51735">
    <property type="entry name" value="NAD(P)-binding Rossmann-fold domains"/>
    <property type="match status" value="1"/>
</dbReference>
<name>A0A0F9C5W5_9ZZZZ</name>
<dbReference type="PANTHER" id="PTHR44196">
    <property type="entry name" value="DEHYDROGENASE/REDUCTASE SDR FAMILY MEMBER 7B"/>
    <property type="match status" value="1"/>
</dbReference>
<evidence type="ECO:0000256" key="1">
    <source>
        <dbReference type="ARBA" id="ARBA00006484"/>
    </source>
</evidence>
<reference evidence="3" key="1">
    <citation type="journal article" date="2015" name="Nature">
        <title>Complex archaea that bridge the gap between prokaryotes and eukaryotes.</title>
        <authorList>
            <person name="Spang A."/>
            <person name="Saw J.H."/>
            <person name="Jorgensen S.L."/>
            <person name="Zaremba-Niedzwiedzka K."/>
            <person name="Martijn J."/>
            <person name="Lind A.E."/>
            <person name="van Eijk R."/>
            <person name="Schleper C."/>
            <person name="Guy L."/>
            <person name="Ettema T.J."/>
        </authorList>
    </citation>
    <scope>NUCLEOTIDE SEQUENCE</scope>
</reference>
<evidence type="ECO:0000313" key="3">
    <source>
        <dbReference type="EMBL" id="KKL21682.1"/>
    </source>
</evidence>
<dbReference type="EMBL" id="LAZR01037637">
    <property type="protein sequence ID" value="KKL21682.1"/>
    <property type="molecule type" value="Genomic_DNA"/>
</dbReference>
<accession>A0A0F9C5W5</accession>